<dbReference type="InterPro" id="IPR006837">
    <property type="entry name" value="Divergent_DAC"/>
</dbReference>
<dbReference type="Proteomes" id="UP000037046">
    <property type="component" value="Unassembled WGS sequence"/>
</dbReference>
<organism evidence="2 3">
    <name type="scientific">Roseovarius tolerans</name>
    <dbReference type="NCBI Taxonomy" id="74031"/>
    <lineage>
        <taxon>Bacteria</taxon>
        <taxon>Pseudomonadati</taxon>
        <taxon>Pseudomonadota</taxon>
        <taxon>Alphaproteobacteria</taxon>
        <taxon>Rhodobacterales</taxon>
        <taxon>Roseobacteraceae</taxon>
        <taxon>Roseovarius</taxon>
    </lineage>
</organism>
<dbReference type="AlphaFoldDB" id="A0A0L6CV46"/>
<dbReference type="Pfam" id="PF04748">
    <property type="entry name" value="Polysacc_deac_2"/>
    <property type="match status" value="1"/>
</dbReference>
<keyword evidence="3" id="KW-1185">Reference proteome</keyword>
<dbReference type="CDD" id="cd10936">
    <property type="entry name" value="CE4_DAC2"/>
    <property type="match status" value="1"/>
</dbReference>
<evidence type="ECO:0000313" key="3">
    <source>
        <dbReference type="Proteomes" id="UP000037046"/>
    </source>
</evidence>
<reference evidence="3" key="1">
    <citation type="submission" date="2015-07" db="EMBL/GenBank/DDBJ databases">
        <title>Draft Genome Sequence of Roseovarius tolerans EL-164, a producer of N-Acylated Alanine Methyl Esters (NAMEs).</title>
        <authorList>
            <person name="Voget S."/>
            <person name="Bruns H."/>
            <person name="Wagner-Doebler I."/>
            <person name="Schulz S."/>
            <person name="Daniel R."/>
        </authorList>
    </citation>
    <scope>NUCLEOTIDE SEQUENCE [LARGE SCALE GENOMIC DNA]</scope>
    <source>
        <strain evidence="3">EL-164</strain>
    </source>
</reference>
<dbReference type="STRING" id="74031.SAMN04488077_108163"/>
<feature type="compositionally biased region" description="Acidic residues" evidence="1">
    <location>
        <begin position="261"/>
        <end position="274"/>
    </location>
</feature>
<protein>
    <submittedName>
        <fullName evidence="2">Divergent polysaccharide deacetylase</fullName>
    </submittedName>
</protein>
<evidence type="ECO:0000313" key="2">
    <source>
        <dbReference type="EMBL" id="KNX41596.1"/>
    </source>
</evidence>
<dbReference type="SUPFAM" id="SSF88713">
    <property type="entry name" value="Glycoside hydrolase/deacetylase"/>
    <property type="match status" value="1"/>
</dbReference>
<accession>A0A0L6CV46</accession>
<evidence type="ECO:0000256" key="1">
    <source>
        <dbReference type="SAM" id="MobiDB-lite"/>
    </source>
</evidence>
<dbReference type="PATRIC" id="fig|74031.6.peg.1832"/>
<proteinExistence type="predicted"/>
<gene>
    <name evidence="2" type="ORF">ROTO_17960</name>
</gene>
<sequence>MITGTVVSGLVLGMASVLTEVPGAKAPEAETVEVTPGSGFDLRREDRQAALPDVEDSPEATGAPQVVAPEPDDLSSLSGADTAPARAPTTGSDVDALGAAPEASGGTGGVAVESDSPVLPSPQSQAPEVPQDEGQVAISSDPAQPPAPEPGETDAGLTGSETGGETDGETVGETGGESRSAVPDFPEEEETPTLAPDATQEAPARDDTITPIAPDEGPVPEAVQTAEDTSETPKTLPPSGTISDRVEGVRSNRLPRIGDAPETEATAEDPDETPAPERAILRNAADFENPEGKPLMSIVLMDDGSSPIGLEALASFPYPLSFAVDADWPGAAEAAERYRAAGFEVLLTVDLPESAAASDTEVAMQAWLNRVPQAVALLEGDETGVQASREGSAQLAPILLESGHGIVMHPNGLDMARKLIGREGVPSATLFRDFDGQGQDASAIRRFLDQAAMKAGQQEEGVIMLGRLRADTISALMLWGLQDRANRVALAPVSAVLMAGAQ</sequence>
<dbReference type="GO" id="GO:0005975">
    <property type="term" value="P:carbohydrate metabolic process"/>
    <property type="evidence" value="ECO:0007669"/>
    <property type="project" value="InterPro"/>
</dbReference>
<dbReference type="Gene3D" id="3.20.20.370">
    <property type="entry name" value="Glycoside hydrolase/deacetylase"/>
    <property type="match status" value="1"/>
</dbReference>
<dbReference type="OrthoDB" id="7658418at2"/>
<dbReference type="InterPro" id="IPR011330">
    <property type="entry name" value="Glyco_hydro/deAcase_b/a-brl"/>
</dbReference>
<feature type="region of interest" description="Disordered" evidence="1">
    <location>
        <begin position="29"/>
        <end position="275"/>
    </location>
</feature>
<dbReference type="EMBL" id="LGVV01000020">
    <property type="protein sequence ID" value="KNX41596.1"/>
    <property type="molecule type" value="Genomic_DNA"/>
</dbReference>
<name>A0A0L6CV46_9RHOB</name>
<comment type="caution">
    <text evidence="2">The sequence shown here is derived from an EMBL/GenBank/DDBJ whole genome shotgun (WGS) entry which is preliminary data.</text>
</comment>